<feature type="repeat" description="ANK" evidence="1">
    <location>
        <begin position="279"/>
        <end position="311"/>
    </location>
</feature>
<dbReference type="PRINTS" id="PR00625">
    <property type="entry name" value="JDOMAIN"/>
</dbReference>
<dbReference type="AlphaFoldDB" id="A0A4Y7SXN8"/>
<reference evidence="4 5" key="1">
    <citation type="journal article" date="2019" name="Nat. Ecol. Evol.">
        <title>Megaphylogeny resolves global patterns of mushroom evolution.</title>
        <authorList>
            <person name="Varga T."/>
            <person name="Krizsan K."/>
            <person name="Foldi C."/>
            <person name="Dima B."/>
            <person name="Sanchez-Garcia M."/>
            <person name="Sanchez-Ramirez S."/>
            <person name="Szollosi G.J."/>
            <person name="Szarkandi J.G."/>
            <person name="Papp V."/>
            <person name="Albert L."/>
            <person name="Andreopoulos W."/>
            <person name="Angelini C."/>
            <person name="Antonin V."/>
            <person name="Barry K.W."/>
            <person name="Bougher N.L."/>
            <person name="Buchanan P."/>
            <person name="Buyck B."/>
            <person name="Bense V."/>
            <person name="Catcheside P."/>
            <person name="Chovatia M."/>
            <person name="Cooper J."/>
            <person name="Damon W."/>
            <person name="Desjardin D."/>
            <person name="Finy P."/>
            <person name="Geml J."/>
            <person name="Haridas S."/>
            <person name="Hughes K."/>
            <person name="Justo A."/>
            <person name="Karasinski D."/>
            <person name="Kautmanova I."/>
            <person name="Kiss B."/>
            <person name="Kocsube S."/>
            <person name="Kotiranta H."/>
            <person name="LaButti K.M."/>
            <person name="Lechner B.E."/>
            <person name="Liimatainen K."/>
            <person name="Lipzen A."/>
            <person name="Lukacs Z."/>
            <person name="Mihaltcheva S."/>
            <person name="Morgado L.N."/>
            <person name="Niskanen T."/>
            <person name="Noordeloos M.E."/>
            <person name="Ohm R.A."/>
            <person name="Ortiz-Santana B."/>
            <person name="Ovrebo C."/>
            <person name="Racz N."/>
            <person name="Riley R."/>
            <person name="Savchenko A."/>
            <person name="Shiryaev A."/>
            <person name="Soop K."/>
            <person name="Spirin V."/>
            <person name="Szebenyi C."/>
            <person name="Tomsovsky M."/>
            <person name="Tulloss R.E."/>
            <person name="Uehling J."/>
            <person name="Grigoriev I.V."/>
            <person name="Vagvolgyi C."/>
            <person name="Papp T."/>
            <person name="Martin F.M."/>
            <person name="Miettinen O."/>
            <person name="Hibbett D.S."/>
            <person name="Nagy L.G."/>
        </authorList>
    </citation>
    <scope>NUCLEOTIDE SEQUENCE [LARGE SCALE GENOMIC DNA]</scope>
    <source>
        <strain evidence="4 5">FP101781</strain>
    </source>
</reference>
<dbReference type="InterPro" id="IPR036770">
    <property type="entry name" value="Ankyrin_rpt-contain_sf"/>
</dbReference>
<feature type="compositionally biased region" description="Basic and acidic residues" evidence="2">
    <location>
        <begin position="306"/>
        <end position="317"/>
    </location>
</feature>
<evidence type="ECO:0000256" key="1">
    <source>
        <dbReference type="PROSITE-ProRule" id="PRU00023"/>
    </source>
</evidence>
<feature type="region of interest" description="Disordered" evidence="2">
    <location>
        <begin position="407"/>
        <end position="495"/>
    </location>
</feature>
<feature type="region of interest" description="Disordered" evidence="2">
    <location>
        <begin position="121"/>
        <end position="235"/>
    </location>
</feature>
<dbReference type="PANTHER" id="PTHR43948:SF23">
    <property type="entry name" value="DNAJ DOMAIN PROTEIN (AFU_ORTHOLOGUE AFUA_1G15460)"/>
    <property type="match status" value="1"/>
</dbReference>
<dbReference type="PANTHER" id="PTHR43948">
    <property type="entry name" value="DNAJ HOMOLOG SUBFAMILY B"/>
    <property type="match status" value="1"/>
</dbReference>
<dbReference type="OrthoDB" id="442087at2759"/>
<evidence type="ECO:0000256" key="2">
    <source>
        <dbReference type="SAM" id="MobiDB-lite"/>
    </source>
</evidence>
<keyword evidence="5" id="KW-1185">Reference proteome</keyword>
<feature type="compositionally biased region" description="Basic residues" evidence="2">
    <location>
        <begin position="474"/>
        <end position="495"/>
    </location>
</feature>
<dbReference type="SMART" id="SM00271">
    <property type="entry name" value="DnaJ"/>
    <property type="match status" value="1"/>
</dbReference>
<organism evidence="4 5">
    <name type="scientific">Coprinellus micaceus</name>
    <name type="common">Glistening ink-cap mushroom</name>
    <name type="synonym">Coprinus micaceus</name>
    <dbReference type="NCBI Taxonomy" id="71717"/>
    <lineage>
        <taxon>Eukaryota</taxon>
        <taxon>Fungi</taxon>
        <taxon>Dikarya</taxon>
        <taxon>Basidiomycota</taxon>
        <taxon>Agaricomycotina</taxon>
        <taxon>Agaricomycetes</taxon>
        <taxon>Agaricomycetidae</taxon>
        <taxon>Agaricales</taxon>
        <taxon>Agaricineae</taxon>
        <taxon>Psathyrellaceae</taxon>
        <taxon>Coprinellus</taxon>
    </lineage>
</organism>
<dbReference type="GO" id="GO:0005634">
    <property type="term" value="C:nucleus"/>
    <property type="evidence" value="ECO:0007669"/>
    <property type="project" value="TreeGrafter"/>
</dbReference>
<sequence>MASHTKLSVTQAYAALGVEPGCTFEEARASYRKAALRTHPDKNPDNPEATAEFQRIGEAFHVLSKHLSDPTDSDWDYSDDDEFFEDDDDYFGINIMDFLMFMFTREMGGGYRPNMRFRPGGGTHMHFPGRGGGGPFLRSEYGGPREQEPRETQRQYQERMERSRKEREEAAERREREARNRKARQEREREEEKQAAEKRQKQKHQEKKSKAEKERKKAEEASKQRFQKSQKLRSEVFKAAREGNIAKVKQGIWENSVDATGGEVRPGGEEFVKTKPKDPKETLLHIAAKRDDLDLIEWLDSHGADMEEKDSQGHTHIFENYPPSDVESMYDPPRNSSLLALTVQSKEPELVWLVLENKLASALDIDKAWQQMTSSDTKSPSGTKFKESDKYSDIIALLKKFGTLTPPATPLNTSDASKPFHSQQKAEIEKEHKKQQSRDATSQASSAHESAAPPPPTSSQAKVTANNQESGFRGRGRGRGRGKGRGRGRGRGQQG</sequence>
<dbReference type="Pfam" id="PF00226">
    <property type="entry name" value="DnaJ"/>
    <property type="match status" value="1"/>
</dbReference>
<evidence type="ECO:0000313" key="4">
    <source>
        <dbReference type="EMBL" id="TEB26627.1"/>
    </source>
</evidence>
<feature type="compositionally biased region" description="Basic and acidic residues" evidence="2">
    <location>
        <begin position="143"/>
        <end position="199"/>
    </location>
</feature>
<dbReference type="Proteomes" id="UP000298030">
    <property type="component" value="Unassembled WGS sequence"/>
</dbReference>
<feature type="compositionally biased region" description="Basic and acidic residues" evidence="2">
    <location>
        <begin position="208"/>
        <end position="223"/>
    </location>
</feature>
<dbReference type="GO" id="GO:0044183">
    <property type="term" value="F:protein folding chaperone"/>
    <property type="evidence" value="ECO:0007669"/>
    <property type="project" value="TreeGrafter"/>
</dbReference>
<dbReference type="InterPro" id="IPR002110">
    <property type="entry name" value="Ankyrin_rpt"/>
</dbReference>
<evidence type="ECO:0000259" key="3">
    <source>
        <dbReference type="PROSITE" id="PS50076"/>
    </source>
</evidence>
<dbReference type="Gene3D" id="1.10.287.110">
    <property type="entry name" value="DnaJ domain"/>
    <property type="match status" value="1"/>
</dbReference>
<feature type="compositionally biased region" description="Polar residues" evidence="2">
    <location>
        <begin position="410"/>
        <end position="423"/>
    </location>
</feature>
<protein>
    <submittedName>
        <fullName evidence="4">DnaJ-domain-containing protein</fullName>
    </submittedName>
</protein>
<dbReference type="InterPro" id="IPR001623">
    <property type="entry name" value="DnaJ_domain"/>
</dbReference>
<gene>
    <name evidence="4" type="ORF">FA13DRAFT_1737285</name>
</gene>
<feature type="compositionally biased region" description="Basic and acidic residues" evidence="2">
    <location>
        <begin position="424"/>
        <end position="437"/>
    </location>
</feature>
<evidence type="ECO:0000313" key="5">
    <source>
        <dbReference type="Proteomes" id="UP000298030"/>
    </source>
</evidence>
<dbReference type="GO" id="GO:0051082">
    <property type="term" value="F:unfolded protein binding"/>
    <property type="evidence" value="ECO:0007669"/>
    <property type="project" value="TreeGrafter"/>
</dbReference>
<feature type="compositionally biased region" description="Low complexity" evidence="2">
    <location>
        <begin position="440"/>
        <end position="451"/>
    </location>
</feature>
<dbReference type="PROSITE" id="PS50297">
    <property type="entry name" value="ANK_REP_REGION"/>
    <property type="match status" value="1"/>
</dbReference>
<dbReference type="Gene3D" id="1.25.40.20">
    <property type="entry name" value="Ankyrin repeat-containing domain"/>
    <property type="match status" value="1"/>
</dbReference>
<dbReference type="EMBL" id="QPFP01000047">
    <property type="protein sequence ID" value="TEB26627.1"/>
    <property type="molecule type" value="Genomic_DNA"/>
</dbReference>
<dbReference type="PROSITE" id="PS50076">
    <property type="entry name" value="DNAJ_2"/>
    <property type="match status" value="1"/>
</dbReference>
<dbReference type="InterPro" id="IPR036869">
    <property type="entry name" value="J_dom_sf"/>
</dbReference>
<dbReference type="GO" id="GO:0005737">
    <property type="term" value="C:cytoplasm"/>
    <property type="evidence" value="ECO:0007669"/>
    <property type="project" value="TreeGrafter"/>
</dbReference>
<proteinExistence type="predicted"/>
<dbReference type="PROSITE" id="PS50088">
    <property type="entry name" value="ANK_REPEAT"/>
    <property type="match status" value="1"/>
</dbReference>
<keyword evidence="1" id="KW-0040">ANK repeat</keyword>
<comment type="caution">
    <text evidence="4">The sequence shown here is derived from an EMBL/GenBank/DDBJ whole genome shotgun (WGS) entry which is preliminary data.</text>
</comment>
<feature type="region of interest" description="Disordered" evidence="2">
    <location>
        <begin position="306"/>
        <end position="330"/>
    </location>
</feature>
<dbReference type="STRING" id="71717.A0A4Y7SXN8"/>
<feature type="domain" description="J" evidence="3">
    <location>
        <begin position="11"/>
        <end position="79"/>
    </location>
</feature>
<feature type="compositionally biased region" description="Gly residues" evidence="2">
    <location>
        <begin position="121"/>
        <end position="135"/>
    </location>
</feature>
<dbReference type="GO" id="GO:0051087">
    <property type="term" value="F:protein-folding chaperone binding"/>
    <property type="evidence" value="ECO:0007669"/>
    <property type="project" value="TreeGrafter"/>
</dbReference>
<name>A0A4Y7SXN8_COPMI</name>
<dbReference type="SUPFAM" id="SSF48403">
    <property type="entry name" value="Ankyrin repeat"/>
    <property type="match status" value="1"/>
</dbReference>
<dbReference type="CDD" id="cd06257">
    <property type="entry name" value="DnaJ"/>
    <property type="match status" value="1"/>
</dbReference>
<dbReference type="SUPFAM" id="SSF46565">
    <property type="entry name" value="Chaperone J-domain"/>
    <property type="match status" value="1"/>
</dbReference>
<accession>A0A4Y7SXN8</accession>